<reference evidence="2" key="1">
    <citation type="submission" date="2016-04" db="EMBL/GenBank/DDBJ databases">
        <title>Comparative genomics of biotechnologically important yeasts.</title>
        <authorList>
            <consortium name="DOE Joint Genome Institute"/>
            <person name="Riley R."/>
            <person name="Haridas S."/>
            <person name="Wolfe K.H."/>
            <person name="Lopes M.R."/>
            <person name="Hittinger C.T."/>
            <person name="Goker M."/>
            <person name="Salamov A."/>
            <person name="Wisecaver J."/>
            <person name="Long T.M."/>
            <person name="Aerts A.L."/>
            <person name="Barry K."/>
            <person name="Choi C."/>
            <person name="Clum A."/>
            <person name="Coughlan A.Y."/>
            <person name="Deshpande S."/>
            <person name="Douglass A.P."/>
            <person name="Hanson S.J."/>
            <person name="Klenk H.-P."/>
            <person name="Labutti K."/>
            <person name="Lapidus A."/>
            <person name="Lindquist E."/>
            <person name="Lipzen A."/>
            <person name="Meier-Kolthoff J.P."/>
            <person name="Ohm R.A."/>
            <person name="Otillar R.P."/>
            <person name="Pangilinan J."/>
            <person name="Peng Y."/>
            <person name="Rokas A."/>
            <person name="Rosa C.A."/>
            <person name="Scheuner C."/>
            <person name="Sibirny A.A."/>
            <person name="Slot J.C."/>
            <person name="Stielow J.B."/>
            <person name="Sun H."/>
            <person name="Kurtzman C.P."/>
            <person name="Blackwell M."/>
            <person name="Grigoriev I.V."/>
            <person name="Jeffries T.W."/>
        </authorList>
    </citation>
    <scope>NUCLEOTIDE SEQUENCE [LARGE SCALE GENOMIC DNA]</scope>
    <source>
        <strain evidence="2">NRRL YB-2248</strain>
    </source>
</reference>
<dbReference type="AlphaFoldDB" id="A0A1E4T4C9"/>
<keyword evidence="2" id="KW-1185">Reference proteome</keyword>
<protein>
    <submittedName>
        <fullName evidence="1">Uncharacterized protein</fullName>
    </submittedName>
</protein>
<evidence type="ECO:0000313" key="2">
    <source>
        <dbReference type="Proteomes" id="UP000094801"/>
    </source>
</evidence>
<dbReference type="Proteomes" id="UP000094801">
    <property type="component" value="Unassembled WGS sequence"/>
</dbReference>
<sequence>IDSLKYNNLYNTREEMDSRIETKLLTYIDSETKQNTELLTKIDNTKELLKNRMKINDLIDKYTKQSRTITLTREEVQNLFGQDLDYNTILKSGKPLSHHKNQPMLDEFEFSMSSVQMSCKSLANAITIKMRECDELRKQVAESKSRWEDVSGKVVHLL</sequence>
<evidence type="ECO:0000313" key="1">
    <source>
        <dbReference type="EMBL" id="ODV86582.1"/>
    </source>
</evidence>
<gene>
    <name evidence="1" type="ORF">CANARDRAFT_183088</name>
</gene>
<feature type="non-terminal residue" evidence="1">
    <location>
        <position position="1"/>
    </location>
</feature>
<accession>A0A1E4T4C9</accession>
<name>A0A1E4T4C9_9ASCO</name>
<dbReference type="OrthoDB" id="3993783at2759"/>
<dbReference type="EMBL" id="KV453849">
    <property type="protein sequence ID" value="ODV86582.1"/>
    <property type="molecule type" value="Genomic_DNA"/>
</dbReference>
<proteinExistence type="predicted"/>
<feature type="non-terminal residue" evidence="1">
    <location>
        <position position="158"/>
    </location>
</feature>
<organism evidence="1 2">
    <name type="scientific">[Candida] arabinofermentans NRRL YB-2248</name>
    <dbReference type="NCBI Taxonomy" id="983967"/>
    <lineage>
        <taxon>Eukaryota</taxon>
        <taxon>Fungi</taxon>
        <taxon>Dikarya</taxon>
        <taxon>Ascomycota</taxon>
        <taxon>Saccharomycotina</taxon>
        <taxon>Pichiomycetes</taxon>
        <taxon>Pichiales</taxon>
        <taxon>Pichiaceae</taxon>
        <taxon>Ogataea</taxon>
        <taxon>Ogataea/Candida clade</taxon>
    </lineage>
</organism>